<gene>
    <name evidence="1" type="ORF">CVIRNUC_007898</name>
</gene>
<accession>A0AAV1IBI1</accession>
<dbReference type="AlphaFoldDB" id="A0AAV1IBI1"/>
<evidence type="ECO:0000313" key="1">
    <source>
        <dbReference type="EMBL" id="CAK0784694.1"/>
    </source>
</evidence>
<dbReference type="GO" id="GO:0010207">
    <property type="term" value="P:photosystem II assembly"/>
    <property type="evidence" value="ECO:0007669"/>
    <property type="project" value="InterPro"/>
</dbReference>
<dbReference type="Pfam" id="PF13326">
    <property type="entry name" value="PSII_Pbs27"/>
    <property type="match status" value="1"/>
</dbReference>
<evidence type="ECO:0000313" key="2">
    <source>
        <dbReference type="Proteomes" id="UP001314263"/>
    </source>
</evidence>
<dbReference type="Proteomes" id="UP001314263">
    <property type="component" value="Unassembled WGS sequence"/>
</dbReference>
<reference evidence="1 2" key="1">
    <citation type="submission" date="2023-10" db="EMBL/GenBank/DDBJ databases">
        <authorList>
            <person name="Maclean D."/>
            <person name="Macfadyen A."/>
        </authorList>
    </citation>
    <scope>NUCLEOTIDE SEQUENCE [LARGE SCALE GENOMIC DNA]</scope>
</reference>
<keyword evidence="2" id="KW-1185">Reference proteome</keyword>
<dbReference type="Gene3D" id="1.20.58.810">
    <property type="entry name" value="Photosystem II Pbs27"/>
    <property type="match status" value="1"/>
</dbReference>
<organism evidence="1 2">
    <name type="scientific">Coccomyxa viridis</name>
    <dbReference type="NCBI Taxonomy" id="1274662"/>
    <lineage>
        <taxon>Eukaryota</taxon>
        <taxon>Viridiplantae</taxon>
        <taxon>Chlorophyta</taxon>
        <taxon>core chlorophytes</taxon>
        <taxon>Trebouxiophyceae</taxon>
        <taxon>Trebouxiophyceae incertae sedis</taxon>
        <taxon>Coccomyxaceae</taxon>
        <taxon>Coccomyxa</taxon>
    </lineage>
</organism>
<dbReference type="EMBL" id="CAUYUE010000011">
    <property type="protein sequence ID" value="CAK0784694.1"/>
    <property type="molecule type" value="Genomic_DNA"/>
</dbReference>
<dbReference type="GO" id="GO:0009523">
    <property type="term" value="C:photosystem II"/>
    <property type="evidence" value="ECO:0007669"/>
    <property type="project" value="InterPro"/>
</dbReference>
<proteinExistence type="inferred from homology"/>
<name>A0AAV1IBI1_9CHLO</name>
<protein>
    <submittedName>
        <fullName evidence="1">Uncharacterized protein</fullName>
    </submittedName>
</protein>
<dbReference type="GO" id="GO:0010206">
    <property type="term" value="P:photosystem II repair"/>
    <property type="evidence" value="ECO:0007669"/>
    <property type="project" value="InterPro"/>
</dbReference>
<comment type="caution">
    <text evidence="1">The sequence shown here is derived from an EMBL/GenBank/DDBJ whole genome shotgun (WGS) entry which is preliminary data.</text>
</comment>
<dbReference type="InterPro" id="IPR038450">
    <property type="entry name" value="PSII_Psb27_sf"/>
</dbReference>
<dbReference type="HAMAP" id="MF_01481">
    <property type="entry name" value="PSII_Psb27"/>
    <property type="match status" value="1"/>
</dbReference>
<dbReference type="InterPro" id="IPR025585">
    <property type="entry name" value="PSII_Psb27"/>
</dbReference>
<sequence>MGFGWDGTSVAQGSCALGDEGDECRRETLLKSQKKGQANYADVSKIDRPLQNTVGIPVAQMDDAYSQETLKLAEVVDRYASMDVYDAERPKLVGELRKEAGQWVAKYARGGSARKLSARRFYIAVDALQGHLASNGQAPFPKAKIPVLRSNVAQARDLIAQGK</sequence>